<accession>A0ABQ1IIS8</accession>
<proteinExistence type="predicted"/>
<feature type="coiled-coil region" evidence="1">
    <location>
        <begin position="24"/>
        <end position="58"/>
    </location>
</feature>
<comment type="caution">
    <text evidence="2">The sequence shown here is derived from an EMBL/GenBank/DDBJ whole genome shotgun (WGS) entry which is preliminary data.</text>
</comment>
<organism evidence="2 3">
    <name type="scientific">Oceanisphaera marina</name>
    <dbReference type="NCBI Taxonomy" id="2017550"/>
    <lineage>
        <taxon>Bacteria</taxon>
        <taxon>Pseudomonadati</taxon>
        <taxon>Pseudomonadota</taxon>
        <taxon>Gammaproteobacteria</taxon>
        <taxon>Aeromonadales</taxon>
        <taxon>Aeromonadaceae</taxon>
        <taxon>Oceanisphaera</taxon>
    </lineage>
</organism>
<reference evidence="3" key="1">
    <citation type="journal article" date="2019" name="Int. J. Syst. Evol. Microbiol.">
        <title>The Global Catalogue of Microorganisms (GCM) 10K type strain sequencing project: providing services to taxonomists for standard genome sequencing and annotation.</title>
        <authorList>
            <consortium name="The Broad Institute Genomics Platform"/>
            <consortium name="The Broad Institute Genome Sequencing Center for Infectious Disease"/>
            <person name="Wu L."/>
            <person name="Ma J."/>
        </authorList>
    </citation>
    <scope>NUCLEOTIDE SEQUENCE [LARGE SCALE GENOMIC DNA]</scope>
    <source>
        <strain evidence="3">CGMCC 1.15923</strain>
    </source>
</reference>
<dbReference type="RefSeq" id="WP_188629618.1">
    <property type="nucleotide sequence ID" value="NZ_BMKE01000011.1"/>
</dbReference>
<keyword evidence="1" id="KW-0175">Coiled coil</keyword>
<evidence type="ECO:0000256" key="1">
    <source>
        <dbReference type="SAM" id="Coils"/>
    </source>
</evidence>
<gene>
    <name evidence="2" type="ORF">GCM10011502_16350</name>
</gene>
<evidence type="ECO:0000313" key="3">
    <source>
        <dbReference type="Proteomes" id="UP000646152"/>
    </source>
</evidence>
<name>A0ABQ1IIS8_9GAMM</name>
<dbReference type="EMBL" id="BMKE01000011">
    <property type="protein sequence ID" value="GGB43740.1"/>
    <property type="molecule type" value="Genomic_DNA"/>
</dbReference>
<dbReference type="Proteomes" id="UP000646152">
    <property type="component" value="Unassembled WGS sequence"/>
</dbReference>
<evidence type="ECO:0008006" key="4">
    <source>
        <dbReference type="Google" id="ProtNLM"/>
    </source>
</evidence>
<protein>
    <recommendedName>
        <fullName evidence="4">Phage shock protein B</fullName>
    </recommendedName>
</protein>
<keyword evidence="3" id="KW-1185">Reference proteome</keyword>
<sequence length="65" mass="7668">MMWILLFGLAIGAVLLVVHQGRNQTDISLRLQRLEADNQQLRQRVQVLEELVLEKEKQRPFDELK</sequence>
<evidence type="ECO:0000313" key="2">
    <source>
        <dbReference type="EMBL" id="GGB43740.1"/>
    </source>
</evidence>